<organism evidence="3 4">
    <name type="scientific">Penstemon smallii</name>
    <dbReference type="NCBI Taxonomy" id="265156"/>
    <lineage>
        <taxon>Eukaryota</taxon>
        <taxon>Viridiplantae</taxon>
        <taxon>Streptophyta</taxon>
        <taxon>Embryophyta</taxon>
        <taxon>Tracheophyta</taxon>
        <taxon>Spermatophyta</taxon>
        <taxon>Magnoliopsida</taxon>
        <taxon>eudicotyledons</taxon>
        <taxon>Gunneridae</taxon>
        <taxon>Pentapetalae</taxon>
        <taxon>asterids</taxon>
        <taxon>lamiids</taxon>
        <taxon>Lamiales</taxon>
        <taxon>Plantaginaceae</taxon>
        <taxon>Cheloneae</taxon>
        <taxon>Penstemon</taxon>
    </lineage>
</organism>
<reference evidence="3 4" key="1">
    <citation type="submission" date="2024-12" db="EMBL/GenBank/DDBJ databases">
        <title>The unique morphological basis and parallel evolutionary history of personate flowers in Penstemon.</title>
        <authorList>
            <person name="Depatie T.H."/>
            <person name="Wessinger C.A."/>
        </authorList>
    </citation>
    <scope>NUCLEOTIDE SEQUENCE [LARGE SCALE GENOMIC DNA]</scope>
    <source>
        <strain evidence="3">WTNN_2</strain>
        <tissue evidence="3">Leaf</tissue>
    </source>
</reference>
<evidence type="ECO:0000313" key="4">
    <source>
        <dbReference type="Proteomes" id="UP001634393"/>
    </source>
</evidence>
<keyword evidence="4" id="KW-1185">Reference proteome</keyword>
<proteinExistence type="predicted"/>
<evidence type="ECO:0000313" key="3">
    <source>
        <dbReference type="EMBL" id="KAL3851094.1"/>
    </source>
</evidence>
<name>A0ABD3UNK0_9LAMI</name>
<sequence length="383" mass="43922">MGILHKFIRSLGYKQSEEEIERRTSPYQTLNEGRHKSCYTTTTNNPGNGDDISSSNFYERFRKIVLLSVHCLFYNGLKGLFSYIFFWKPKNKAKAEPILPLINPDPQLVQPLVVSSSPDLDVEEIIKQCVSLSVCVDVDSCHEWPEENTLKQRRDKVEQIVISYIPDSSSVNKEEIEVEQEQVRWIKHYCNSHRILIVGDGDFSFSACLAVAFCQASNMIATSLDSKEFLEKNYRKVASNIEKLRSRGCIVMHGIDATEMANNALLGHLTFDRIIFNFPFAGFFKGLSCESQLRRHRRLVSLFLKNAKEMISKDGEIHISHKTNGFHSKWNLESMASSHKLKLIEAIKFHHRDYPGYNTKCGFGGDNNFNCNPSKTYKFGLQR</sequence>
<dbReference type="Proteomes" id="UP001634393">
    <property type="component" value="Unassembled WGS sequence"/>
</dbReference>
<dbReference type="InterPro" id="IPR019446">
    <property type="entry name" value="BMT5-like"/>
</dbReference>
<gene>
    <name evidence="3" type="ORF">ACJIZ3_012976</name>
</gene>
<dbReference type="SUPFAM" id="SSF53335">
    <property type="entry name" value="S-adenosyl-L-methionine-dependent methyltransferases"/>
    <property type="match status" value="1"/>
</dbReference>
<comment type="caution">
    <text evidence="3">The sequence shown here is derived from an EMBL/GenBank/DDBJ whole genome shotgun (WGS) entry which is preliminary data.</text>
</comment>
<keyword evidence="1" id="KW-0812">Transmembrane</keyword>
<dbReference type="InterPro" id="IPR029063">
    <property type="entry name" value="SAM-dependent_MTases_sf"/>
</dbReference>
<accession>A0ABD3UNK0</accession>
<evidence type="ECO:0000256" key="1">
    <source>
        <dbReference type="SAM" id="Phobius"/>
    </source>
</evidence>
<feature type="transmembrane region" description="Helical" evidence="1">
    <location>
        <begin position="64"/>
        <end position="87"/>
    </location>
</feature>
<keyword evidence="1" id="KW-1133">Transmembrane helix</keyword>
<dbReference type="PANTHER" id="PTHR11538">
    <property type="entry name" value="PHENYLALANYL-TRNA SYNTHETASE"/>
    <property type="match status" value="1"/>
</dbReference>
<dbReference type="PANTHER" id="PTHR11538:SF70">
    <property type="entry name" value="25S RRNA (URIDINE-N(3))-METHYLTRANSFERASE BMT5-LIKE DOMAIN-CONTAINING PROTEIN"/>
    <property type="match status" value="1"/>
</dbReference>
<keyword evidence="1" id="KW-0472">Membrane</keyword>
<dbReference type="AlphaFoldDB" id="A0ABD3UNK0"/>
<dbReference type="Pfam" id="PF10354">
    <property type="entry name" value="BMT5-like"/>
    <property type="match status" value="1"/>
</dbReference>
<feature type="domain" description="25S rRNA (uridine-N(3))-methyltransferase BMT5-like" evidence="2">
    <location>
        <begin position="196"/>
        <end position="360"/>
    </location>
</feature>
<evidence type="ECO:0000259" key="2">
    <source>
        <dbReference type="Pfam" id="PF10354"/>
    </source>
</evidence>
<dbReference type="EMBL" id="JBJXBP010000001">
    <property type="protein sequence ID" value="KAL3851094.1"/>
    <property type="molecule type" value="Genomic_DNA"/>
</dbReference>
<protein>
    <recommendedName>
        <fullName evidence="2">25S rRNA (uridine-N(3))-methyltransferase BMT5-like domain-containing protein</fullName>
    </recommendedName>
</protein>